<keyword evidence="2" id="KW-1133">Transmembrane helix</keyword>
<dbReference type="Proteomes" id="UP001367508">
    <property type="component" value="Unassembled WGS sequence"/>
</dbReference>
<accession>A0AAN9MXL5</accession>
<name>A0AAN9MXL5_CANGL</name>
<keyword evidence="2" id="KW-0812">Transmembrane</keyword>
<dbReference type="EMBL" id="JAYMYQ010000001">
    <property type="protein sequence ID" value="KAK7362491.1"/>
    <property type="molecule type" value="Genomic_DNA"/>
</dbReference>
<sequence length="198" mass="22585">MDNKQGYKGDFWAQKQRKEKQKEKTGNSSLEGEVLGILFFFLRLREITTLRIANNFRSWEASGGRLSFEFGSLTLDFLSRSVRGCGVMSIEVWVGSFGMCLEQHSHSQFMIPRVRRVISPPLDWALQWKIPGQAQLINRNPHDQLAQIAGELNTMIIFFTGCLISPVFGTHLMVLKASAVMRNCRDFHPLSGDCRRMS</sequence>
<keyword evidence="4" id="KW-1185">Reference proteome</keyword>
<comment type="caution">
    <text evidence="3">The sequence shown here is derived from an EMBL/GenBank/DDBJ whole genome shotgun (WGS) entry which is preliminary data.</text>
</comment>
<organism evidence="3 4">
    <name type="scientific">Canavalia gladiata</name>
    <name type="common">Sword bean</name>
    <name type="synonym">Dolichos gladiatus</name>
    <dbReference type="NCBI Taxonomy" id="3824"/>
    <lineage>
        <taxon>Eukaryota</taxon>
        <taxon>Viridiplantae</taxon>
        <taxon>Streptophyta</taxon>
        <taxon>Embryophyta</taxon>
        <taxon>Tracheophyta</taxon>
        <taxon>Spermatophyta</taxon>
        <taxon>Magnoliopsida</taxon>
        <taxon>eudicotyledons</taxon>
        <taxon>Gunneridae</taxon>
        <taxon>Pentapetalae</taxon>
        <taxon>rosids</taxon>
        <taxon>fabids</taxon>
        <taxon>Fabales</taxon>
        <taxon>Fabaceae</taxon>
        <taxon>Papilionoideae</taxon>
        <taxon>50 kb inversion clade</taxon>
        <taxon>NPAAA clade</taxon>
        <taxon>indigoferoid/millettioid clade</taxon>
        <taxon>Phaseoleae</taxon>
        <taxon>Canavalia</taxon>
    </lineage>
</organism>
<evidence type="ECO:0000256" key="2">
    <source>
        <dbReference type="SAM" id="Phobius"/>
    </source>
</evidence>
<gene>
    <name evidence="3" type="ORF">VNO77_04606</name>
</gene>
<feature type="transmembrane region" description="Helical" evidence="2">
    <location>
        <begin position="155"/>
        <end position="175"/>
    </location>
</feature>
<dbReference type="AlphaFoldDB" id="A0AAN9MXL5"/>
<reference evidence="3 4" key="1">
    <citation type="submission" date="2024-01" db="EMBL/GenBank/DDBJ databases">
        <title>The genomes of 5 underutilized Papilionoideae crops provide insights into root nodulation and disease resistanc.</title>
        <authorList>
            <person name="Jiang F."/>
        </authorList>
    </citation>
    <scope>NUCLEOTIDE SEQUENCE [LARGE SCALE GENOMIC DNA]</scope>
    <source>
        <strain evidence="3">LVBAO_FW01</strain>
        <tissue evidence="3">Leaves</tissue>
    </source>
</reference>
<keyword evidence="2" id="KW-0472">Membrane</keyword>
<evidence type="ECO:0000256" key="1">
    <source>
        <dbReference type="SAM" id="MobiDB-lite"/>
    </source>
</evidence>
<feature type="region of interest" description="Disordered" evidence="1">
    <location>
        <begin position="1"/>
        <end position="25"/>
    </location>
</feature>
<protein>
    <submittedName>
        <fullName evidence="3">Uncharacterized protein</fullName>
    </submittedName>
</protein>
<proteinExistence type="predicted"/>
<evidence type="ECO:0000313" key="3">
    <source>
        <dbReference type="EMBL" id="KAK7362491.1"/>
    </source>
</evidence>
<evidence type="ECO:0000313" key="4">
    <source>
        <dbReference type="Proteomes" id="UP001367508"/>
    </source>
</evidence>